<dbReference type="Proteomes" id="UP001168972">
    <property type="component" value="Unassembled WGS sequence"/>
</dbReference>
<protein>
    <submittedName>
        <fullName evidence="1">Uncharacterized protein</fullName>
    </submittedName>
</protein>
<dbReference type="AlphaFoldDB" id="A0AA39FRM6"/>
<organism evidence="1 2">
    <name type="scientific">Microctonus hyperodae</name>
    <name type="common">Parasitoid wasp</name>
    <dbReference type="NCBI Taxonomy" id="165561"/>
    <lineage>
        <taxon>Eukaryota</taxon>
        <taxon>Metazoa</taxon>
        <taxon>Ecdysozoa</taxon>
        <taxon>Arthropoda</taxon>
        <taxon>Hexapoda</taxon>
        <taxon>Insecta</taxon>
        <taxon>Pterygota</taxon>
        <taxon>Neoptera</taxon>
        <taxon>Endopterygota</taxon>
        <taxon>Hymenoptera</taxon>
        <taxon>Apocrita</taxon>
        <taxon>Ichneumonoidea</taxon>
        <taxon>Braconidae</taxon>
        <taxon>Euphorinae</taxon>
        <taxon>Microctonus</taxon>
    </lineage>
</organism>
<accession>A0AA39FRM6</accession>
<dbReference type="EMBL" id="JAQQBR010000006">
    <property type="protein sequence ID" value="KAK0174423.1"/>
    <property type="molecule type" value="Genomic_DNA"/>
</dbReference>
<evidence type="ECO:0000313" key="1">
    <source>
        <dbReference type="EMBL" id="KAK0174423.1"/>
    </source>
</evidence>
<reference evidence="1" key="1">
    <citation type="journal article" date="2023" name="bioRxiv">
        <title>Scaffold-level genome assemblies of two parasitoid biocontrol wasps reveal the parthenogenesis mechanism and an associated novel virus.</title>
        <authorList>
            <person name="Inwood S."/>
            <person name="Skelly J."/>
            <person name="Guhlin J."/>
            <person name="Harrop T."/>
            <person name="Goldson S."/>
            <person name="Dearden P."/>
        </authorList>
    </citation>
    <scope>NUCLEOTIDE SEQUENCE</scope>
    <source>
        <strain evidence="1">Lincoln</strain>
        <tissue evidence="1">Whole body</tissue>
    </source>
</reference>
<keyword evidence="2" id="KW-1185">Reference proteome</keyword>
<sequence>MCALLNTCIDRDYSVSKSFVTMLKMFLSKPLASSFTASKETNRKKKFIDTPLFDCMIGIIKSRRRIAQMETCDKEVKKALQQS</sequence>
<proteinExistence type="predicted"/>
<reference evidence="1" key="2">
    <citation type="submission" date="2023-03" db="EMBL/GenBank/DDBJ databases">
        <authorList>
            <person name="Inwood S.N."/>
            <person name="Skelly J.G."/>
            <person name="Guhlin J."/>
            <person name="Harrop T.W.R."/>
            <person name="Goldson S.G."/>
            <person name="Dearden P.K."/>
        </authorList>
    </citation>
    <scope>NUCLEOTIDE SEQUENCE</scope>
    <source>
        <strain evidence="1">Lincoln</strain>
        <tissue evidence="1">Whole body</tissue>
    </source>
</reference>
<comment type="caution">
    <text evidence="1">The sequence shown here is derived from an EMBL/GenBank/DDBJ whole genome shotgun (WGS) entry which is preliminary data.</text>
</comment>
<name>A0AA39FRM6_MICHY</name>
<gene>
    <name evidence="1" type="ORF">PV327_010192</name>
</gene>
<evidence type="ECO:0000313" key="2">
    <source>
        <dbReference type="Proteomes" id="UP001168972"/>
    </source>
</evidence>